<comment type="caution">
    <text evidence="3">The sequence shown here is derived from an EMBL/GenBank/DDBJ whole genome shotgun (WGS) entry which is preliminary data.</text>
</comment>
<feature type="coiled-coil region" evidence="1">
    <location>
        <begin position="1070"/>
        <end position="1097"/>
    </location>
</feature>
<proteinExistence type="predicted"/>
<evidence type="ECO:0000256" key="1">
    <source>
        <dbReference type="SAM" id="Coils"/>
    </source>
</evidence>
<gene>
    <name evidence="3" type="ORF">ONZ51_g10901</name>
</gene>
<name>A0AAD7TIZ0_9APHY</name>
<feature type="compositionally biased region" description="Polar residues" evidence="2">
    <location>
        <begin position="316"/>
        <end position="328"/>
    </location>
</feature>
<keyword evidence="4" id="KW-1185">Reference proteome</keyword>
<feature type="compositionally biased region" description="Pro residues" evidence="2">
    <location>
        <begin position="549"/>
        <end position="560"/>
    </location>
</feature>
<dbReference type="Proteomes" id="UP001215151">
    <property type="component" value="Unassembled WGS sequence"/>
</dbReference>
<dbReference type="AlphaFoldDB" id="A0AAD7TIZ0"/>
<feature type="compositionally biased region" description="Low complexity" evidence="2">
    <location>
        <begin position="189"/>
        <end position="198"/>
    </location>
</feature>
<protein>
    <recommendedName>
        <fullName evidence="5">PH domain-containing protein</fullName>
    </recommendedName>
</protein>
<accession>A0AAD7TIZ0</accession>
<feature type="compositionally biased region" description="Low complexity" evidence="2">
    <location>
        <begin position="621"/>
        <end position="638"/>
    </location>
</feature>
<feature type="compositionally biased region" description="Pro residues" evidence="2">
    <location>
        <begin position="688"/>
        <end position="698"/>
    </location>
</feature>
<feature type="compositionally biased region" description="Basic and acidic residues" evidence="2">
    <location>
        <begin position="248"/>
        <end position="258"/>
    </location>
</feature>
<keyword evidence="1" id="KW-0175">Coiled coil</keyword>
<evidence type="ECO:0000256" key="2">
    <source>
        <dbReference type="SAM" id="MobiDB-lite"/>
    </source>
</evidence>
<feature type="compositionally biased region" description="Polar residues" evidence="2">
    <location>
        <begin position="504"/>
        <end position="529"/>
    </location>
</feature>
<feature type="compositionally biased region" description="Polar residues" evidence="2">
    <location>
        <begin position="280"/>
        <end position="295"/>
    </location>
</feature>
<feature type="compositionally biased region" description="Polar residues" evidence="2">
    <location>
        <begin position="157"/>
        <end position="173"/>
    </location>
</feature>
<feature type="compositionally biased region" description="Basic and acidic residues" evidence="2">
    <location>
        <begin position="640"/>
        <end position="649"/>
    </location>
</feature>
<dbReference type="EMBL" id="JAPEVG010000465">
    <property type="protein sequence ID" value="KAJ8462448.1"/>
    <property type="molecule type" value="Genomic_DNA"/>
</dbReference>
<evidence type="ECO:0000313" key="4">
    <source>
        <dbReference type="Proteomes" id="UP001215151"/>
    </source>
</evidence>
<feature type="region of interest" description="Disordered" evidence="2">
    <location>
        <begin position="138"/>
        <end position="332"/>
    </location>
</feature>
<feature type="compositionally biased region" description="Polar residues" evidence="2">
    <location>
        <begin position="650"/>
        <end position="669"/>
    </location>
</feature>
<organism evidence="3 4">
    <name type="scientific">Trametes cubensis</name>
    <dbReference type="NCBI Taxonomy" id="1111947"/>
    <lineage>
        <taxon>Eukaryota</taxon>
        <taxon>Fungi</taxon>
        <taxon>Dikarya</taxon>
        <taxon>Basidiomycota</taxon>
        <taxon>Agaricomycotina</taxon>
        <taxon>Agaricomycetes</taxon>
        <taxon>Polyporales</taxon>
        <taxon>Polyporaceae</taxon>
        <taxon>Trametes</taxon>
    </lineage>
</organism>
<reference evidence="3" key="1">
    <citation type="submission" date="2022-11" db="EMBL/GenBank/DDBJ databases">
        <title>Genome Sequence of Cubamyces cubensis.</title>
        <authorList>
            <person name="Buettner E."/>
        </authorList>
    </citation>
    <scope>NUCLEOTIDE SEQUENCE</scope>
    <source>
        <strain evidence="3">MPL-01</strain>
    </source>
</reference>
<evidence type="ECO:0008006" key="5">
    <source>
        <dbReference type="Google" id="ProtNLM"/>
    </source>
</evidence>
<feature type="region of interest" description="Disordered" evidence="2">
    <location>
        <begin position="489"/>
        <end position="718"/>
    </location>
</feature>
<evidence type="ECO:0000313" key="3">
    <source>
        <dbReference type="EMBL" id="KAJ8462448.1"/>
    </source>
</evidence>
<feature type="compositionally biased region" description="Polar residues" evidence="2">
    <location>
        <begin position="577"/>
        <end position="606"/>
    </location>
</feature>
<sequence>MQRSIQGYAGLILNQAGKAALARRLPYIERQCASNGAQADLVPSGLVSAAASGSYTPLSSVRPATTIARLRIALSAMSYGSQPALTRTSTATGSEDSAPLVTPFDDFSVGVGTRGRHHNNTKISQLRGQATFAQYEPGGVHIRSPSDELSSPMRGSRFQSLQSHEDYTANQGSAHPDSYFAIPLRQNATSSRTGSRTSAPALSRTGTTKELIGRFESMDGRAGASRNRQASVASHTHRSIDGAQKNQDVTEKPKEKGRSPIRQSFRNLLSVFKKSKPAHTGQQQRETSPSLTLSVPGTRYKSGEGSSDASPDATHASPTGRPSLTLQIPSAGLAPTDPRNCISPISAHTGKQGPLLYLCRTTQFESDAGRISPNASADLPPVWMPCLAQLHTTHVLVSWQTSQGNPTSRLVPFTACSDVRSLALGELDPGERAVLPAVDRPDLRVFELLFEGRAREKFAVEGVTERAGWVSAIWDAVLLAQENRVRSPAVSECSSTTPPPVPELQSQPADFKLSSTVSPRPQLSATNLNRALPAVPPPTSERLDLRNLPPVPSVPRPTPTLPTGLSPLPAPPTTPTSVRGRSSSFLSPTRCDSPSGSRPQSPSIRNLDQRSVVKQRLAQIADSASAASARSSSPVSPSTRRWELRDSPRIQRQGSTASSGAASILNSYARSEMGSPRSMGSGRLTTQPPSPIGSPPPRMSAFSRDEQGRSSRFLGIPSRDDGILSLASQYSSNDDGGPLGTSGGAASQIRSALEALANQPPAPVGIVAPPAQTQTQDSSFAEKSHIALEKITDGADRQQGRAATDSTNIVSIRMKVDEVLTEVRRLQTQDGDGPSMLHGKLEDMEAGIKGDLTTLRNLLEGVKAKAGATGGVGTEPVAPEIVELHEKLDNLLRLYQVKKDQGGVGGSSEQADRTPSDEWLEAFVKHGTSQIEGMAAGVQQLCKDLGPIPELQDATEGGDNTSSGSLLSDIRRFLAQSTEREDSTAVLHTSVNGLVAAVQEDLRRNAEARNLLTTESVVGMIDRQRQDQERMLRALATELSNDIRGERLRFVEAMKEATAINVQIHVEEFKKELTREVMLMTQEVTRLQRERQGLEQQIADLFAFYAKQKQAGKVSILKVAELNAHSYLVFVGTGHRWGTYANASAADDPVYAKCRSRSDAAYAVALPATSPKSYA</sequence>